<keyword evidence="7 12" id="KW-0808">Transferase</keyword>
<dbReference type="AlphaFoldDB" id="A0A0G0F9L8"/>
<evidence type="ECO:0000256" key="3">
    <source>
        <dbReference type="ARBA" id="ARBA00012328"/>
    </source>
</evidence>
<keyword evidence="4" id="KW-0963">Cytoplasm</keyword>
<protein>
    <recommendedName>
        <fullName evidence="3">16S rRNA (uracil(1498)-N(3))-methyltransferase</fullName>
        <ecNumber evidence="3">2.1.1.193</ecNumber>
    </recommendedName>
</protein>
<dbReference type="Proteomes" id="UP000033886">
    <property type="component" value="Unassembled WGS sequence"/>
</dbReference>
<comment type="function">
    <text evidence="9">Specifically methylates the N3 position of the uracil ring of uridine 1498 (m3U1498) in 16S rRNA. Acts on the fully assembled 30S ribosomal subunit.</text>
</comment>
<comment type="catalytic activity">
    <reaction evidence="10">
        <text>uridine(1498) in 16S rRNA + S-adenosyl-L-methionine = N(3)-methyluridine(1498) in 16S rRNA + S-adenosyl-L-homocysteine + H(+)</text>
        <dbReference type="Rhea" id="RHEA:42920"/>
        <dbReference type="Rhea" id="RHEA-COMP:10283"/>
        <dbReference type="Rhea" id="RHEA-COMP:10284"/>
        <dbReference type="ChEBI" id="CHEBI:15378"/>
        <dbReference type="ChEBI" id="CHEBI:57856"/>
        <dbReference type="ChEBI" id="CHEBI:59789"/>
        <dbReference type="ChEBI" id="CHEBI:65315"/>
        <dbReference type="ChEBI" id="CHEBI:74502"/>
        <dbReference type="EC" id="2.1.1.193"/>
    </reaction>
</comment>
<feature type="domain" description="Ribosomal RNA small subunit methyltransferase E methyltransferase" evidence="11">
    <location>
        <begin position="82"/>
        <end position="240"/>
    </location>
</feature>
<sequence length="247" mass="28596">WYNQHMQKYFVRHKLSVGDITHLSDSDSELILSQNKLHVEDVIEVETYQNTYLAHITDMEKNSVEVEILEDRGVRENSYVPSVSIIQALSNDTKFNYFVEKSVEIGIEKIIPTETRYSLRGKSKAIKDYGMWNKIIRDATDQSRNTFPTMIEKPIRIKELLEYNFEEDAVKICLATENVDAKYLNDVDVKNKPVYIAIGPEKGWSSSDLDVFKELNFTFVKLRGNILRTETTGLVIGSIIKYIKEEI</sequence>
<evidence type="ECO:0000256" key="10">
    <source>
        <dbReference type="ARBA" id="ARBA00047944"/>
    </source>
</evidence>
<dbReference type="InterPro" id="IPR029028">
    <property type="entry name" value="Alpha/beta_knot_MTases"/>
</dbReference>
<dbReference type="InterPro" id="IPR029026">
    <property type="entry name" value="tRNA_m1G_MTases_N"/>
</dbReference>
<dbReference type="EMBL" id="LBSK01000036">
    <property type="protein sequence ID" value="KKQ15808.1"/>
    <property type="molecule type" value="Genomic_DNA"/>
</dbReference>
<dbReference type="NCBIfam" id="TIGR00046">
    <property type="entry name" value="RsmE family RNA methyltransferase"/>
    <property type="match status" value="1"/>
</dbReference>
<evidence type="ECO:0000313" key="12">
    <source>
        <dbReference type="EMBL" id="KKQ15808.1"/>
    </source>
</evidence>
<evidence type="ECO:0000256" key="2">
    <source>
        <dbReference type="ARBA" id="ARBA00005528"/>
    </source>
</evidence>
<proteinExistence type="inferred from homology"/>
<keyword evidence="6 12" id="KW-0489">Methyltransferase</keyword>
<evidence type="ECO:0000256" key="4">
    <source>
        <dbReference type="ARBA" id="ARBA00022490"/>
    </source>
</evidence>
<evidence type="ECO:0000313" key="13">
    <source>
        <dbReference type="Proteomes" id="UP000033886"/>
    </source>
</evidence>
<dbReference type="GO" id="GO:0005737">
    <property type="term" value="C:cytoplasm"/>
    <property type="evidence" value="ECO:0007669"/>
    <property type="project" value="UniProtKB-SubCell"/>
</dbReference>
<dbReference type="SUPFAM" id="SSF75217">
    <property type="entry name" value="alpha/beta knot"/>
    <property type="match status" value="1"/>
</dbReference>
<evidence type="ECO:0000256" key="6">
    <source>
        <dbReference type="ARBA" id="ARBA00022603"/>
    </source>
</evidence>
<gene>
    <name evidence="12" type="ORF">US29_C0036G0001</name>
</gene>
<evidence type="ECO:0000256" key="5">
    <source>
        <dbReference type="ARBA" id="ARBA00022552"/>
    </source>
</evidence>
<reference evidence="12 13" key="1">
    <citation type="journal article" date="2015" name="Nature">
        <title>rRNA introns, odd ribosomes, and small enigmatic genomes across a large radiation of phyla.</title>
        <authorList>
            <person name="Brown C.T."/>
            <person name="Hug L.A."/>
            <person name="Thomas B.C."/>
            <person name="Sharon I."/>
            <person name="Castelle C.J."/>
            <person name="Singh A."/>
            <person name="Wilkins M.J."/>
            <person name="Williams K.H."/>
            <person name="Banfield J.F."/>
        </authorList>
    </citation>
    <scope>NUCLEOTIDE SEQUENCE [LARGE SCALE GENOMIC DNA]</scope>
</reference>
<dbReference type="CDD" id="cd18084">
    <property type="entry name" value="RsmE-like"/>
    <property type="match status" value="1"/>
</dbReference>
<dbReference type="Pfam" id="PF04452">
    <property type="entry name" value="Methyltrans_RNA"/>
    <property type="match status" value="1"/>
</dbReference>
<name>A0A0G0F9L8_9BACT</name>
<dbReference type="GO" id="GO:0070042">
    <property type="term" value="F:rRNA (uridine-N3-)-methyltransferase activity"/>
    <property type="evidence" value="ECO:0007669"/>
    <property type="project" value="TreeGrafter"/>
</dbReference>
<dbReference type="InterPro" id="IPR046886">
    <property type="entry name" value="RsmE_MTase_dom"/>
</dbReference>
<comment type="similarity">
    <text evidence="2">Belongs to the RNA methyltransferase RsmE family.</text>
</comment>
<evidence type="ECO:0000259" key="11">
    <source>
        <dbReference type="Pfam" id="PF04452"/>
    </source>
</evidence>
<evidence type="ECO:0000256" key="7">
    <source>
        <dbReference type="ARBA" id="ARBA00022679"/>
    </source>
</evidence>
<comment type="subcellular location">
    <subcellularLocation>
        <location evidence="1">Cytoplasm</location>
    </subcellularLocation>
</comment>
<evidence type="ECO:0000256" key="1">
    <source>
        <dbReference type="ARBA" id="ARBA00004496"/>
    </source>
</evidence>
<comment type="caution">
    <text evidence="12">The sequence shown here is derived from an EMBL/GenBank/DDBJ whole genome shotgun (WGS) entry which is preliminary data.</text>
</comment>
<feature type="non-terminal residue" evidence="12">
    <location>
        <position position="1"/>
    </location>
</feature>
<dbReference type="GO" id="GO:0070475">
    <property type="term" value="P:rRNA base methylation"/>
    <property type="evidence" value="ECO:0007669"/>
    <property type="project" value="TreeGrafter"/>
</dbReference>
<organism evidence="12 13">
    <name type="scientific">candidate division WS6 bacterium GW2011_GWF1_36_8</name>
    <dbReference type="NCBI Taxonomy" id="1619098"/>
    <lineage>
        <taxon>Bacteria</taxon>
        <taxon>Candidatus Dojkabacteria</taxon>
    </lineage>
</organism>
<dbReference type="PIRSF" id="PIRSF015601">
    <property type="entry name" value="MTase_slr0722"/>
    <property type="match status" value="1"/>
</dbReference>
<dbReference type="PANTHER" id="PTHR30027:SF3">
    <property type="entry name" value="16S RRNA (URACIL(1498)-N(3))-METHYLTRANSFERASE"/>
    <property type="match status" value="1"/>
</dbReference>
<dbReference type="EC" id="2.1.1.193" evidence="3"/>
<dbReference type="InterPro" id="IPR006700">
    <property type="entry name" value="RsmE"/>
</dbReference>
<keyword evidence="8" id="KW-0949">S-adenosyl-L-methionine</keyword>
<keyword evidence="5" id="KW-0698">rRNA processing</keyword>
<accession>A0A0G0F9L8</accession>
<dbReference type="PANTHER" id="PTHR30027">
    <property type="entry name" value="RIBOSOMAL RNA SMALL SUBUNIT METHYLTRANSFERASE E"/>
    <property type="match status" value="1"/>
</dbReference>
<evidence type="ECO:0000256" key="8">
    <source>
        <dbReference type="ARBA" id="ARBA00022691"/>
    </source>
</evidence>
<dbReference type="Gene3D" id="3.40.1280.10">
    <property type="match status" value="1"/>
</dbReference>
<evidence type="ECO:0000256" key="9">
    <source>
        <dbReference type="ARBA" id="ARBA00025699"/>
    </source>
</evidence>